<organism evidence="2 3">
    <name type="scientific">Mycena rosella</name>
    <name type="common">Pink bonnet</name>
    <name type="synonym">Agaricus rosellus</name>
    <dbReference type="NCBI Taxonomy" id="1033263"/>
    <lineage>
        <taxon>Eukaryota</taxon>
        <taxon>Fungi</taxon>
        <taxon>Dikarya</taxon>
        <taxon>Basidiomycota</taxon>
        <taxon>Agaricomycotina</taxon>
        <taxon>Agaricomycetes</taxon>
        <taxon>Agaricomycetidae</taxon>
        <taxon>Agaricales</taxon>
        <taxon>Marasmiineae</taxon>
        <taxon>Mycenaceae</taxon>
        <taxon>Mycena</taxon>
    </lineage>
</organism>
<evidence type="ECO:0000313" key="3">
    <source>
        <dbReference type="Proteomes" id="UP001221757"/>
    </source>
</evidence>
<comment type="caution">
    <text evidence="2">The sequence shown here is derived from an EMBL/GenBank/DDBJ whole genome shotgun (WGS) entry which is preliminary data.</text>
</comment>
<proteinExistence type="predicted"/>
<feature type="region of interest" description="Disordered" evidence="1">
    <location>
        <begin position="276"/>
        <end position="302"/>
    </location>
</feature>
<protein>
    <submittedName>
        <fullName evidence="2">Uncharacterized protein</fullName>
    </submittedName>
</protein>
<gene>
    <name evidence="2" type="ORF">B0H17DRAFT_1137839</name>
</gene>
<name>A0AAD7GD04_MYCRO</name>
<dbReference type="SUPFAM" id="SSF52047">
    <property type="entry name" value="RNI-like"/>
    <property type="match status" value="1"/>
</dbReference>
<sequence>MFLGGAPNLRHLSLRTGSLNGGVQRFQQLVSLEIGEGRNTGSRYGLKALTRMFRSIARLQYLKLAVNVAIEPGTDLDNETLPLLALEHLDVEFGSTGAGVLVSLFQMPNLAHTTLTIDTVALMGFAACLSRRQNTFSAVSTLSLRVPDDGPGPPDIVRALFGPFLSVTRLDLANAPPLIFYKLVDATIEEEAADFPRGILLPGLKHLVLNIDALSAMRRFVDVRMTVARTPYSRIPRIGITSFETSLHSRYFSHRRRARWLASPCPNRITLRGNLGLRERGGGVTSTTSEPEKEGKNNPGWTYGDSRVMPTYYSGHYLITMTVGRIRYQTLKSEYIRPCANPE</sequence>
<reference evidence="2" key="1">
    <citation type="submission" date="2023-03" db="EMBL/GenBank/DDBJ databases">
        <title>Massive genome expansion in bonnet fungi (Mycena s.s.) driven by repeated elements and novel gene families across ecological guilds.</title>
        <authorList>
            <consortium name="Lawrence Berkeley National Laboratory"/>
            <person name="Harder C.B."/>
            <person name="Miyauchi S."/>
            <person name="Viragh M."/>
            <person name="Kuo A."/>
            <person name="Thoen E."/>
            <person name="Andreopoulos B."/>
            <person name="Lu D."/>
            <person name="Skrede I."/>
            <person name="Drula E."/>
            <person name="Henrissat B."/>
            <person name="Morin E."/>
            <person name="Kohler A."/>
            <person name="Barry K."/>
            <person name="LaButti K."/>
            <person name="Morin E."/>
            <person name="Salamov A."/>
            <person name="Lipzen A."/>
            <person name="Mereny Z."/>
            <person name="Hegedus B."/>
            <person name="Baldrian P."/>
            <person name="Stursova M."/>
            <person name="Weitz H."/>
            <person name="Taylor A."/>
            <person name="Grigoriev I.V."/>
            <person name="Nagy L.G."/>
            <person name="Martin F."/>
            <person name="Kauserud H."/>
        </authorList>
    </citation>
    <scope>NUCLEOTIDE SEQUENCE</scope>
    <source>
        <strain evidence="2">CBHHK067</strain>
    </source>
</reference>
<dbReference type="Proteomes" id="UP001221757">
    <property type="component" value="Unassembled WGS sequence"/>
</dbReference>
<accession>A0AAD7GD04</accession>
<evidence type="ECO:0000256" key="1">
    <source>
        <dbReference type="SAM" id="MobiDB-lite"/>
    </source>
</evidence>
<dbReference type="AlphaFoldDB" id="A0AAD7GD04"/>
<dbReference type="EMBL" id="JARKIE010000109">
    <property type="protein sequence ID" value="KAJ7683353.1"/>
    <property type="molecule type" value="Genomic_DNA"/>
</dbReference>
<evidence type="ECO:0000313" key="2">
    <source>
        <dbReference type="EMBL" id="KAJ7683353.1"/>
    </source>
</evidence>
<keyword evidence="3" id="KW-1185">Reference proteome</keyword>